<accession>A0ABS5BSA3</accession>
<gene>
    <name evidence="1" type="ORF">J8F10_10635</name>
</gene>
<name>A0ABS5BSA3_9BACT</name>
<reference evidence="1 2" key="1">
    <citation type="submission" date="2021-04" db="EMBL/GenBank/DDBJ databases">
        <authorList>
            <person name="Ivanova A."/>
        </authorList>
    </citation>
    <scope>NUCLEOTIDE SEQUENCE [LARGE SCALE GENOMIC DNA]</scope>
    <source>
        <strain evidence="1 2">G18</strain>
    </source>
</reference>
<dbReference type="EMBL" id="JAGKQQ010000001">
    <property type="protein sequence ID" value="MBP3955738.1"/>
    <property type="molecule type" value="Genomic_DNA"/>
</dbReference>
<comment type="caution">
    <text evidence="1">The sequence shown here is derived from an EMBL/GenBank/DDBJ whole genome shotgun (WGS) entry which is preliminary data.</text>
</comment>
<evidence type="ECO:0000313" key="2">
    <source>
        <dbReference type="Proteomes" id="UP000676565"/>
    </source>
</evidence>
<dbReference type="Proteomes" id="UP000676565">
    <property type="component" value="Unassembled WGS sequence"/>
</dbReference>
<sequence>MNLKTVIDRVYYDGGRYGNYIYSGPPEPRPAPDDDAWAAAFLPAP</sequence>
<evidence type="ECO:0000313" key="1">
    <source>
        <dbReference type="EMBL" id="MBP3955738.1"/>
    </source>
</evidence>
<dbReference type="RefSeq" id="WP_210653802.1">
    <property type="nucleotide sequence ID" value="NZ_JAGKQQ010000001.1"/>
</dbReference>
<protein>
    <submittedName>
        <fullName evidence="1">Uncharacterized protein</fullName>
    </submittedName>
</protein>
<keyword evidence="2" id="KW-1185">Reference proteome</keyword>
<proteinExistence type="predicted"/>
<organism evidence="1 2">
    <name type="scientific">Gemmata palustris</name>
    <dbReference type="NCBI Taxonomy" id="2822762"/>
    <lineage>
        <taxon>Bacteria</taxon>
        <taxon>Pseudomonadati</taxon>
        <taxon>Planctomycetota</taxon>
        <taxon>Planctomycetia</taxon>
        <taxon>Gemmatales</taxon>
        <taxon>Gemmataceae</taxon>
        <taxon>Gemmata</taxon>
    </lineage>
</organism>